<evidence type="ECO:0000313" key="2">
    <source>
        <dbReference type="Proteomes" id="UP001595839"/>
    </source>
</evidence>
<proteinExistence type="predicted"/>
<accession>A0ABV9AUK5</accession>
<dbReference type="Proteomes" id="UP001595839">
    <property type="component" value="Unassembled WGS sequence"/>
</dbReference>
<protein>
    <submittedName>
        <fullName evidence="1">Uncharacterized protein</fullName>
    </submittedName>
</protein>
<name>A0ABV9AUK5_9ACTN</name>
<dbReference type="RefSeq" id="WP_381176495.1">
    <property type="nucleotide sequence ID" value="NZ_JBHSFK010000018.1"/>
</dbReference>
<dbReference type="EMBL" id="JBHSFK010000018">
    <property type="protein sequence ID" value="MFC4503087.1"/>
    <property type="molecule type" value="Genomic_DNA"/>
</dbReference>
<reference evidence="2" key="1">
    <citation type="journal article" date="2019" name="Int. J. Syst. Evol. Microbiol.">
        <title>The Global Catalogue of Microorganisms (GCM) 10K type strain sequencing project: providing services to taxonomists for standard genome sequencing and annotation.</title>
        <authorList>
            <consortium name="The Broad Institute Genomics Platform"/>
            <consortium name="The Broad Institute Genome Sequencing Center for Infectious Disease"/>
            <person name="Wu L."/>
            <person name="Ma J."/>
        </authorList>
    </citation>
    <scope>NUCLEOTIDE SEQUENCE [LARGE SCALE GENOMIC DNA]</scope>
    <source>
        <strain evidence="2">CGMCC 4.7177</strain>
    </source>
</reference>
<keyword evidence="2" id="KW-1185">Reference proteome</keyword>
<organism evidence="1 2">
    <name type="scientific">Streptomyces vulcanius</name>
    <dbReference type="NCBI Taxonomy" id="1441876"/>
    <lineage>
        <taxon>Bacteria</taxon>
        <taxon>Bacillati</taxon>
        <taxon>Actinomycetota</taxon>
        <taxon>Actinomycetes</taxon>
        <taxon>Kitasatosporales</taxon>
        <taxon>Streptomycetaceae</taxon>
        <taxon>Streptomyces</taxon>
    </lineage>
</organism>
<evidence type="ECO:0000313" key="1">
    <source>
        <dbReference type="EMBL" id="MFC4503087.1"/>
    </source>
</evidence>
<sequence length="48" mass="5242">MPDPTASLAADLGIRGFERWTAPANERTFAELTRRALDELRAAAVALE</sequence>
<comment type="caution">
    <text evidence="1">The sequence shown here is derived from an EMBL/GenBank/DDBJ whole genome shotgun (WGS) entry which is preliminary data.</text>
</comment>
<gene>
    <name evidence="1" type="ORF">ACFPIH_26850</name>
</gene>